<evidence type="ECO:0000313" key="4">
    <source>
        <dbReference type="Proteomes" id="UP000293550"/>
    </source>
</evidence>
<dbReference type="OrthoDB" id="9805159at2"/>
<dbReference type="InterPro" id="IPR013783">
    <property type="entry name" value="Ig-like_fold"/>
</dbReference>
<gene>
    <name evidence="3" type="ORF">EQU50_04440</name>
</gene>
<dbReference type="AlphaFoldDB" id="A0A4Q7DIL2"/>
<accession>A0A4Q7DIL2</accession>
<dbReference type="Proteomes" id="UP000293550">
    <property type="component" value="Unassembled WGS sequence"/>
</dbReference>
<proteinExistence type="predicted"/>
<dbReference type="SUPFAM" id="SSF49452">
    <property type="entry name" value="Starch-binding domain-like"/>
    <property type="match status" value="1"/>
</dbReference>
<dbReference type="InterPro" id="IPR013784">
    <property type="entry name" value="Carb-bd-like_fold"/>
</dbReference>
<evidence type="ECO:0000256" key="1">
    <source>
        <dbReference type="SAM" id="MobiDB-lite"/>
    </source>
</evidence>
<evidence type="ECO:0000259" key="2">
    <source>
        <dbReference type="PROSITE" id="PS51166"/>
    </source>
</evidence>
<dbReference type="EMBL" id="SCFB01000005">
    <property type="protein sequence ID" value="RZI46190.1"/>
    <property type="molecule type" value="Genomic_DNA"/>
</dbReference>
<evidence type="ECO:0000313" key="3">
    <source>
        <dbReference type="EMBL" id="RZI46190.1"/>
    </source>
</evidence>
<dbReference type="GO" id="GO:2001070">
    <property type="term" value="F:starch binding"/>
    <property type="evidence" value="ECO:0007669"/>
    <property type="project" value="InterPro"/>
</dbReference>
<dbReference type="InterPro" id="IPR002044">
    <property type="entry name" value="CBM20"/>
</dbReference>
<dbReference type="SMART" id="SM01065">
    <property type="entry name" value="CBM_2"/>
    <property type="match status" value="1"/>
</dbReference>
<organism evidence="3 4">
    <name type="scientific">Candidatus Finniella inopinata</name>
    <dbReference type="NCBI Taxonomy" id="1696036"/>
    <lineage>
        <taxon>Bacteria</taxon>
        <taxon>Pseudomonadati</taxon>
        <taxon>Pseudomonadota</taxon>
        <taxon>Alphaproteobacteria</taxon>
        <taxon>Holosporales</taxon>
        <taxon>Candidatus Paracaedibacteraceae</taxon>
        <taxon>Candidatus Finniella</taxon>
    </lineage>
</organism>
<reference evidence="3 4" key="1">
    <citation type="submission" date="2018-10" db="EMBL/GenBank/DDBJ databases">
        <title>An updated phylogeny of the Alphaproteobacteria reveals that the parasitic Rickettsiales and Holosporales have independent origins.</title>
        <authorList>
            <person name="Munoz-Gomez S.A."/>
            <person name="Hess S."/>
            <person name="Burger G."/>
            <person name="Lang B.F."/>
            <person name="Susko E."/>
            <person name="Slamovits C.H."/>
            <person name="Roger A.J."/>
        </authorList>
    </citation>
    <scope>NUCLEOTIDE SEQUENCE [LARGE SCALE GENOMIC DNA]</scope>
    <source>
        <strain evidence="3">HOLO01</strain>
    </source>
</reference>
<sequence>MDAKFLVLRNTAGQAAFDVTFTTSCSATGLGDLIFVVGNHPLLGDWSPRADCLNGLLCTQFGSDPAGLFPKWTSLPLRFPAGTSLEYKYVIAYAGTDKKIKTWESGTDFTVPEKKKKTKSQTDVVHTQAQPQKKLLNRAYTVLSDGTAPVEPASLWPVTESSSDTNNTGTNNNTDK</sequence>
<comment type="caution">
    <text evidence="3">The sequence shown here is derived from an EMBL/GenBank/DDBJ whole genome shotgun (WGS) entry which is preliminary data.</text>
</comment>
<dbReference type="Pfam" id="PF00686">
    <property type="entry name" value="CBM_20"/>
    <property type="match status" value="1"/>
</dbReference>
<keyword evidence="4" id="KW-1185">Reference proteome</keyword>
<dbReference type="CDD" id="cd05467">
    <property type="entry name" value="CBM20"/>
    <property type="match status" value="1"/>
</dbReference>
<feature type="region of interest" description="Disordered" evidence="1">
    <location>
        <begin position="148"/>
        <end position="176"/>
    </location>
</feature>
<dbReference type="Gene3D" id="2.60.40.10">
    <property type="entry name" value="Immunoglobulins"/>
    <property type="match status" value="1"/>
</dbReference>
<dbReference type="PROSITE" id="PS51166">
    <property type="entry name" value="CBM20"/>
    <property type="match status" value="1"/>
</dbReference>
<feature type="domain" description="CBM20" evidence="2">
    <location>
        <begin position="11"/>
        <end position="129"/>
    </location>
</feature>
<dbReference type="RefSeq" id="WP_130153942.1">
    <property type="nucleotide sequence ID" value="NZ_SCFB01000005.1"/>
</dbReference>
<protein>
    <recommendedName>
        <fullName evidence="2">CBM20 domain-containing protein</fullName>
    </recommendedName>
</protein>
<name>A0A4Q7DIL2_9PROT</name>
<feature type="compositionally biased region" description="Low complexity" evidence="1">
    <location>
        <begin position="165"/>
        <end position="176"/>
    </location>
</feature>